<evidence type="ECO:0000256" key="7">
    <source>
        <dbReference type="ARBA" id="ARBA00022989"/>
    </source>
</evidence>
<dbReference type="EMBL" id="PDTI01000025">
    <property type="protein sequence ID" value="PIE62911.1"/>
    <property type="molecule type" value="Genomic_DNA"/>
</dbReference>
<evidence type="ECO:0000256" key="9">
    <source>
        <dbReference type="ARBA" id="ARBA00023136"/>
    </source>
</evidence>
<evidence type="ECO:0000256" key="4">
    <source>
        <dbReference type="ARBA" id="ARBA00022475"/>
    </source>
</evidence>
<keyword evidence="5 10" id="KW-0812">Transmembrane</keyword>
<comment type="caution">
    <text evidence="11">The sequence shown here is derived from an EMBL/GenBank/DDBJ whole genome shotgun (WGS) entry which is preliminary data.</text>
</comment>
<evidence type="ECO:0000313" key="11">
    <source>
        <dbReference type="EMBL" id="PIE62911.1"/>
    </source>
</evidence>
<dbReference type="InterPro" id="IPR004692">
    <property type="entry name" value="SecG"/>
</dbReference>
<protein>
    <recommendedName>
        <fullName evidence="10">Protein-export membrane protein SecG</fullName>
    </recommendedName>
</protein>
<feature type="transmembrane region" description="Helical" evidence="10">
    <location>
        <begin position="51"/>
        <end position="73"/>
    </location>
</feature>
<keyword evidence="9 10" id="KW-0472">Membrane</keyword>
<gene>
    <name evidence="11" type="ORF">CSA25_02855</name>
</gene>
<evidence type="ECO:0000313" key="12">
    <source>
        <dbReference type="Proteomes" id="UP000231203"/>
    </source>
</evidence>
<keyword evidence="4 10" id="KW-1003">Cell membrane</keyword>
<keyword evidence="7 10" id="KW-1133">Transmembrane helix</keyword>
<evidence type="ECO:0000256" key="5">
    <source>
        <dbReference type="ARBA" id="ARBA00022692"/>
    </source>
</evidence>
<dbReference type="Proteomes" id="UP000231203">
    <property type="component" value="Unassembled WGS sequence"/>
</dbReference>
<keyword evidence="3 10" id="KW-0813">Transport</keyword>
<sequence>MTGIIVAIHVVVCIFLILVVLLQTGKGAEMGVSMGGAGSQALFGAAGPANVMTKITTGVAIIFMITSLTLAYMSGNRAQSSVMKDISVPVEQQTPEANE</sequence>
<dbReference type="GO" id="GO:0009306">
    <property type="term" value="P:protein secretion"/>
    <property type="evidence" value="ECO:0007669"/>
    <property type="project" value="UniProtKB-UniRule"/>
</dbReference>
<evidence type="ECO:0000256" key="2">
    <source>
        <dbReference type="ARBA" id="ARBA00008445"/>
    </source>
</evidence>
<dbReference type="GO" id="GO:0005886">
    <property type="term" value="C:plasma membrane"/>
    <property type="evidence" value="ECO:0007669"/>
    <property type="project" value="UniProtKB-SubCell"/>
</dbReference>
<reference evidence="11 12" key="1">
    <citation type="submission" date="2017-10" db="EMBL/GenBank/DDBJ databases">
        <title>Novel microbial diversity and functional potential in the marine mammal oral microbiome.</title>
        <authorList>
            <person name="Dudek N.K."/>
            <person name="Sun C.L."/>
            <person name="Burstein D."/>
            <person name="Kantor R.S."/>
            <person name="Aliaga Goltsman D.S."/>
            <person name="Bik E.M."/>
            <person name="Thomas B.C."/>
            <person name="Banfield J.F."/>
            <person name="Relman D.A."/>
        </authorList>
    </citation>
    <scope>NUCLEOTIDE SEQUENCE [LARGE SCALE GENOMIC DNA]</scope>
    <source>
        <strain evidence="11">DOLJORAL78_47_202</strain>
    </source>
</reference>
<evidence type="ECO:0000256" key="8">
    <source>
        <dbReference type="ARBA" id="ARBA00023010"/>
    </source>
</evidence>
<evidence type="ECO:0000256" key="10">
    <source>
        <dbReference type="RuleBase" id="RU365087"/>
    </source>
</evidence>
<keyword evidence="8 10" id="KW-0811">Translocation</keyword>
<name>A0A2G6MSE3_9BACT</name>
<dbReference type="GO" id="GO:0065002">
    <property type="term" value="P:intracellular protein transmembrane transport"/>
    <property type="evidence" value="ECO:0007669"/>
    <property type="project" value="TreeGrafter"/>
</dbReference>
<dbReference type="AlphaFoldDB" id="A0A2G6MSE3"/>
<dbReference type="GO" id="GO:0043952">
    <property type="term" value="P:protein transport by the Sec complex"/>
    <property type="evidence" value="ECO:0007669"/>
    <property type="project" value="TreeGrafter"/>
</dbReference>
<evidence type="ECO:0000256" key="6">
    <source>
        <dbReference type="ARBA" id="ARBA00022927"/>
    </source>
</evidence>
<evidence type="ECO:0000256" key="1">
    <source>
        <dbReference type="ARBA" id="ARBA00004651"/>
    </source>
</evidence>
<comment type="function">
    <text evidence="10">Involved in protein export. Participates in an early event of protein translocation.</text>
</comment>
<proteinExistence type="inferred from homology"/>
<keyword evidence="6 10" id="KW-0653">Protein transport</keyword>
<dbReference type="PRINTS" id="PR01651">
    <property type="entry name" value="SECGEXPORT"/>
</dbReference>
<dbReference type="Pfam" id="PF03840">
    <property type="entry name" value="SecG"/>
    <property type="match status" value="1"/>
</dbReference>
<dbReference type="PANTHER" id="PTHR34182">
    <property type="entry name" value="PROTEIN-EXPORT MEMBRANE PROTEIN SECG"/>
    <property type="match status" value="1"/>
</dbReference>
<comment type="caution">
    <text evidence="10">Lacks conserved residue(s) required for the propagation of feature annotation.</text>
</comment>
<comment type="similarity">
    <text evidence="2 10">Belongs to the SecG family.</text>
</comment>
<comment type="subcellular location">
    <subcellularLocation>
        <location evidence="1 10">Cell membrane</location>
        <topology evidence="1 10">Multi-pass membrane protein</topology>
    </subcellularLocation>
</comment>
<dbReference type="GO" id="GO:0015450">
    <property type="term" value="F:protein-transporting ATPase activity"/>
    <property type="evidence" value="ECO:0007669"/>
    <property type="project" value="UniProtKB-UniRule"/>
</dbReference>
<organism evidence="11 12">
    <name type="scientific">Desulfobacter postgatei</name>
    <dbReference type="NCBI Taxonomy" id="2293"/>
    <lineage>
        <taxon>Bacteria</taxon>
        <taxon>Pseudomonadati</taxon>
        <taxon>Thermodesulfobacteriota</taxon>
        <taxon>Desulfobacteria</taxon>
        <taxon>Desulfobacterales</taxon>
        <taxon>Desulfobacteraceae</taxon>
        <taxon>Desulfobacter</taxon>
    </lineage>
</organism>
<dbReference type="NCBIfam" id="TIGR00810">
    <property type="entry name" value="secG"/>
    <property type="match status" value="1"/>
</dbReference>
<evidence type="ECO:0000256" key="3">
    <source>
        <dbReference type="ARBA" id="ARBA00022448"/>
    </source>
</evidence>
<accession>A0A2G6MSE3</accession>
<dbReference type="PANTHER" id="PTHR34182:SF1">
    <property type="entry name" value="PROTEIN-EXPORT MEMBRANE PROTEIN SECG"/>
    <property type="match status" value="1"/>
</dbReference>